<dbReference type="Pfam" id="PF00460">
    <property type="entry name" value="Flg_bb_rod"/>
    <property type="match status" value="1"/>
</dbReference>
<evidence type="ECO:0000256" key="5">
    <source>
        <dbReference type="RuleBase" id="RU362116"/>
    </source>
</evidence>
<evidence type="ECO:0000259" key="6">
    <source>
        <dbReference type="Pfam" id="PF00460"/>
    </source>
</evidence>
<evidence type="ECO:0000313" key="10">
    <source>
        <dbReference type="EMBL" id="OOV08772.1"/>
    </source>
</evidence>
<dbReference type="PANTHER" id="PTHR30435:SF1">
    <property type="entry name" value="FLAGELLAR HOOK PROTEIN FLGE"/>
    <property type="match status" value="1"/>
</dbReference>
<dbReference type="Proteomes" id="UP000190750">
    <property type="component" value="Unassembled WGS sequence"/>
</dbReference>
<dbReference type="InterPro" id="IPR037058">
    <property type="entry name" value="Falgellar_hook_FlgE_sf"/>
</dbReference>
<keyword evidence="11" id="KW-1185">Reference proteome</keyword>
<dbReference type="NCBIfam" id="NF004238">
    <property type="entry name" value="PRK05682.1-1"/>
    <property type="match status" value="1"/>
</dbReference>
<reference evidence="10 11" key="1">
    <citation type="submission" date="2017-01" db="EMBL/GenBank/DDBJ databases">
        <title>Genome sequencing of Rhodoferax fermentans JCM 7819.</title>
        <authorList>
            <person name="Kim Y.J."/>
            <person name="Farh M.E.-A."/>
            <person name="Yang D.-C."/>
        </authorList>
    </citation>
    <scope>NUCLEOTIDE SEQUENCE [LARGE SCALE GENOMIC DNA]</scope>
    <source>
        <strain evidence="10 11">JCM 7819</strain>
    </source>
</reference>
<dbReference type="GO" id="GO:0071978">
    <property type="term" value="P:bacterial-type flagellum-dependent swarming motility"/>
    <property type="evidence" value="ECO:0007669"/>
    <property type="project" value="TreeGrafter"/>
</dbReference>
<dbReference type="InterPro" id="IPR019776">
    <property type="entry name" value="Flagellar_basal_body_rod_CS"/>
</dbReference>
<evidence type="ECO:0000256" key="3">
    <source>
        <dbReference type="ARBA" id="ARBA00019015"/>
    </source>
</evidence>
<dbReference type="EMBL" id="MTJN01000002">
    <property type="protein sequence ID" value="OOV08772.1"/>
    <property type="molecule type" value="Genomic_DNA"/>
</dbReference>
<dbReference type="OrthoDB" id="8578401at2"/>
<sequence>MSFQTGLSGLNASSRSLDVIGNNIANANTTGMKSSRTEFGDLVASSLGAAGGSAGAGIGVAVAAIAQQFTQGNINTTGNSLDVAINGGGFFQLTQPDDSIAYTRDGSFKLDKDGYIITNTGANLMGYPTDTAGNTTSTKAEKLQLPTTAPIAGKQTTKITAEFNLDARAVEAASVTPPTPRGTYGTALPVYDSQGTPVPLNLYFSKAATTTTDNWDVYDVATGGTPLFQLQFDGNGKLVSPLTPPTLTIATPSPTTPSITATLDISKVSQGGSAFSVSNLTQDGYAPGELTGISIGETGVITTRYSNGQTQFKGQIALTDFRNVQGLQPLGNNAWASTYASGAAVEGKPGAGRFGGLRAGALEESNVDLTSELVNMMTAQRTYQANAQTIKTQDQIMSTLVNLR</sequence>
<comment type="caution">
    <text evidence="10">The sequence shown here is derived from an EMBL/GenBank/DDBJ whole genome shotgun (WGS) entry which is preliminary data.</text>
</comment>
<dbReference type="GO" id="GO:0009425">
    <property type="term" value="C:bacterial-type flagellum basal body"/>
    <property type="evidence" value="ECO:0007669"/>
    <property type="project" value="UniProtKB-SubCell"/>
</dbReference>
<dbReference type="STRING" id="28066.RF819_20670"/>
<dbReference type="AlphaFoldDB" id="A0A1T1AXC7"/>
<dbReference type="SUPFAM" id="SSF117143">
    <property type="entry name" value="Flagellar hook protein flgE"/>
    <property type="match status" value="1"/>
</dbReference>
<evidence type="ECO:0000259" key="9">
    <source>
        <dbReference type="Pfam" id="PF22692"/>
    </source>
</evidence>
<accession>A0A1T1AXC7</accession>
<dbReference type="Pfam" id="PF07559">
    <property type="entry name" value="FlgE_D2"/>
    <property type="match status" value="1"/>
</dbReference>
<dbReference type="GO" id="GO:0005829">
    <property type="term" value="C:cytosol"/>
    <property type="evidence" value="ECO:0007669"/>
    <property type="project" value="TreeGrafter"/>
</dbReference>
<name>A0A1T1AXC7_RHOFE</name>
<keyword evidence="10" id="KW-0966">Cell projection</keyword>
<keyword evidence="10" id="KW-0282">Flagellum</keyword>
<feature type="domain" description="Flagellar hook protein FlgE/F/G-like D1" evidence="9">
    <location>
        <begin position="84"/>
        <end position="147"/>
    </location>
</feature>
<evidence type="ECO:0000256" key="2">
    <source>
        <dbReference type="ARBA" id="ARBA00009677"/>
    </source>
</evidence>
<dbReference type="RefSeq" id="WP_078366664.1">
    <property type="nucleotide sequence ID" value="NZ_MTJN01000002.1"/>
</dbReference>
<protein>
    <recommendedName>
        <fullName evidence="3 5">Flagellar hook protein FlgE</fullName>
    </recommendedName>
</protein>
<dbReference type="InterPro" id="IPR001444">
    <property type="entry name" value="Flag_bb_rod_N"/>
</dbReference>
<comment type="similarity">
    <text evidence="2 5">Belongs to the flagella basal body rod proteins family.</text>
</comment>
<dbReference type="Gene3D" id="2.60.98.20">
    <property type="entry name" value="Flagellar hook protein FlgE"/>
    <property type="match status" value="1"/>
</dbReference>
<dbReference type="NCBIfam" id="TIGR03506">
    <property type="entry name" value="FlgEFG_subfam"/>
    <property type="match status" value="1"/>
</dbReference>
<dbReference type="Pfam" id="PF06429">
    <property type="entry name" value="Flg_bbr_C"/>
    <property type="match status" value="1"/>
</dbReference>
<evidence type="ECO:0000259" key="7">
    <source>
        <dbReference type="Pfam" id="PF06429"/>
    </source>
</evidence>
<feature type="domain" description="Flagellar basal-body/hook protein C-terminal" evidence="7">
    <location>
        <begin position="359"/>
        <end position="403"/>
    </location>
</feature>
<evidence type="ECO:0000313" key="11">
    <source>
        <dbReference type="Proteomes" id="UP000190750"/>
    </source>
</evidence>
<dbReference type="InterPro" id="IPR010930">
    <property type="entry name" value="Flg_bb/hook_C_dom"/>
</dbReference>
<feature type="domain" description="Flagellar hook protein FlgE D2" evidence="8">
    <location>
        <begin position="164"/>
        <end position="285"/>
    </location>
</feature>
<gene>
    <name evidence="10" type="ORF">RF819_20670</name>
</gene>
<keyword evidence="10" id="KW-0969">Cilium</keyword>
<evidence type="ECO:0000259" key="8">
    <source>
        <dbReference type="Pfam" id="PF07559"/>
    </source>
</evidence>
<evidence type="ECO:0000256" key="1">
    <source>
        <dbReference type="ARBA" id="ARBA00004117"/>
    </source>
</evidence>
<evidence type="ECO:0000256" key="4">
    <source>
        <dbReference type="ARBA" id="ARBA00023143"/>
    </source>
</evidence>
<dbReference type="PANTHER" id="PTHR30435">
    <property type="entry name" value="FLAGELLAR PROTEIN"/>
    <property type="match status" value="1"/>
</dbReference>
<dbReference type="InterPro" id="IPR011491">
    <property type="entry name" value="FlgE_D2"/>
</dbReference>
<organism evidence="10 11">
    <name type="scientific">Rhodoferax fermentans</name>
    <dbReference type="NCBI Taxonomy" id="28066"/>
    <lineage>
        <taxon>Bacteria</taxon>
        <taxon>Pseudomonadati</taxon>
        <taxon>Pseudomonadota</taxon>
        <taxon>Betaproteobacteria</taxon>
        <taxon>Burkholderiales</taxon>
        <taxon>Comamonadaceae</taxon>
        <taxon>Rhodoferax</taxon>
    </lineage>
</organism>
<dbReference type="GO" id="GO:0009424">
    <property type="term" value="C:bacterial-type flagellum hook"/>
    <property type="evidence" value="ECO:0007669"/>
    <property type="project" value="TreeGrafter"/>
</dbReference>
<keyword evidence="4 5" id="KW-0975">Bacterial flagellum</keyword>
<dbReference type="Pfam" id="PF22692">
    <property type="entry name" value="LlgE_F_G_D1"/>
    <property type="match status" value="1"/>
</dbReference>
<comment type="subcellular location">
    <subcellularLocation>
        <location evidence="1 5">Bacterial flagellum basal body</location>
    </subcellularLocation>
</comment>
<dbReference type="PROSITE" id="PS00588">
    <property type="entry name" value="FLAGELLA_BB_ROD"/>
    <property type="match status" value="1"/>
</dbReference>
<comment type="function">
    <text evidence="5">A flexible structure which links the flagellar filament to the drive apparatus in the basal body.</text>
</comment>
<dbReference type="InterPro" id="IPR020013">
    <property type="entry name" value="Flagellar_FlgE/F/G"/>
</dbReference>
<dbReference type="InterPro" id="IPR037925">
    <property type="entry name" value="FlgE/F/G-like"/>
</dbReference>
<dbReference type="InterPro" id="IPR053967">
    <property type="entry name" value="LlgE_F_G-like_D1"/>
</dbReference>
<feature type="domain" description="Flagellar basal body rod protein N-terminal" evidence="6">
    <location>
        <begin position="3"/>
        <end position="31"/>
    </location>
</feature>
<proteinExistence type="inferred from homology"/>